<name>A0ABR4FQZ3_9EURO</name>
<feature type="transmembrane region" description="Helical" evidence="2">
    <location>
        <begin position="204"/>
        <end position="230"/>
    </location>
</feature>
<dbReference type="Proteomes" id="UP001610563">
    <property type="component" value="Unassembled WGS sequence"/>
</dbReference>
<evidence type="ECO:0000259" key="3">
    <source>
        <dbReference type="Pfam" id="PF20237"/>
    </source>
</evidence>
<reference evidence="4 5" key="1">
    <citation type="submission" date="2024-07" db="EMBL/GenBank/DDBJ databases">
        <title>Section-level genome sequencing and comparative genomics of Aspergillus sections Usti and Cavernicolus.</title>
        <authorList>
            <consortium name="Lawrence Berkeley National Laboratory"/>
            <person name="Nybo J.L."/>
            <person name="Vesth T.C."/>
            <person name="Theobald S."/>
            <person name="Frisvad J.C."/>
            <person name="Larsen T.O."/>
            <person name="Kjaerboelling I."/>
            <person name="Rothschild-Mancinelli K."/>
            <person name="Lyhne E.K."/>
            <person name="Kogle M.E."/>
            <person name="Barry K."/>
            <person name="Clum A."/>
            <person name="Na H."/>
            <person name="Ledsgaard L."/>
            <person name="Lin J."/>
            <person name="Lipzen A."/>
            <person name="Kuo A."/>
            <person name="Riley R."/>
            <person name="Mondo S."/>
            <person name="Labutti K."/>
            <person name="Haridas S."/>
            <person name="Pangalinan J."/>
            <person name="Salamov A.A."/>
            <person name="Simmons B.A."/>
            <person name="Magnuson J.K."/>
            <person name="Chen J."/>
            <person name="Drula E."/>
            <person name="Henrissat B."/>
            <person name="Wiebenga A."/>
            <person name="Lubbers R.J."/>
            <person name="Gomes A.C."/>
            <person name="Makela M.R."/>
            <person name="Stajich J."/>
            <person name="Grigoriev I.V."/>
            <person name="Mortensen U.H."/>
            <person name="De Vries R.P."/>
            <person name="Baker S.E."/>
            <person name="Andersen M.R."/>
        </authorList>
    </citation>
    <scope>NUCLEOTIDE SEQUENCE [LARGE SCALE GENOMIC DNA]</scope>
    <source>
        <strain evidence="4 5">CBS 209.92</strain>
    </source>
</reference>
<evidence type="ECO:0000313" key="4">
    <source>
        <dbReference type="EMBL" id="KAL2785642.1"/>
    </source>
</evidence>
<dbReference type="EMBL" id="JBFTWV010000138">
    <property type="protein sequence ID" value="KAL2785642.1"/>
    <property type="molecule type" value="Genomic_DNA"/>
</dbReference>
<organism evidence="4 5">
    <name type="scientific">Aspergillus keveii</name>
    <dbReference type="NCBI Taxonomy" id="714993"/>
    <lineage>
        <taxon>Eukaryota</taxon>
        <taxon>Fungi</taxon>
        <taxon>Dikarya</taxon>
        <taxon>Ascomycota</taxon>
        <taxon>Pezizomycotina</taxon>
        <taxon>Eurotiomycetes</taxon>
        <taxon>Eurotiomycetidae</taxon>
        <taxon>Eurotiales</taxon>
        <taxon>Aspergillaceae</taxon>
        <taxon>Aspergillus</taxon>
        <taxon>Aspergillus subgen. Nidulantes</taxon>
    </lineage>
</organism>
<keyword evidence="2" id="KW-0812">Transmembrane</keyword>
<keyword evidence="1" id="KW-0175">Coiled coil</keyword>
<dbReference type="Pfam" id="PF20237">
    <property type="entry name" value="DUF6594"/>
    <property type="match status" value="1"/>
</dbReference>
<feature type="transmembrane region" description="Helical" evidence="2">
    <location>
        <begin position="262"/>
        <end position="281"/>
    </location>
</feature>
<keyword evidence="2" id="KW-1133">Transmembrane helix</keyword>
<feature type="transmembrane region" description="Helical" evidence="2">
    <location>
        <begin position="236"/>
        <end position="255"/>
    </location>
</feature>
<accession>A0ABR4FQZ3</accession>
<keyword evidence="5" id="KW-1185">Reference proteome</keyword>
<feature type="domain" description="DUF6594" evidence="3">
    <location>
        <begin position="18"/>
        <end position="274"/>
    </location>
</feature>
<gene>
    <name evidence="4" type="ORF">BJX66DRAFT_329155</name>
</gene>
<evidence type="ECO:0000313" key="5">
    <source>
        <dbReference type="Proteomes" id="UP001610563"/>
    </source>
</evidence>
<protein>
    <recommendedName>
        <fullName evidence="3">DUF6594 domain-containing protein</fullName>
    </recommendedName>
</protein>
<comment type="caution">
    <text evidence="4">The sequence shown here is derived from an EMBL/GenBank/DDBJ whole genome shotgun (WGS) entry which is preliminary data.</text>
</comment>
<evidence type="ECO:0000256" key="2">
    <source>
        <dbReference type="SAM" id="Phobius"/>
    </source>
</evidence>
<proteinExistence type="predicted"/>
<sequence length="282" mass="31707">MQVHNKKDIEEGRIRDGYPALSSWLSRDPDDEGFIFRRFSRLSARNLLNLQSQLISIEKELEDLDRESRQAQDVGLRRWETFENQLKDPSNKLAQRRKKLYDELEDKMKNYQEALMLQSSVSNLRHPRPRVFAAFQEWFSGGSQGKAAILNGRAATMLDDTQDLVALRTPADEDALSRALQDHWPFPGRKFDTGTISHFQERHVMIVVAVIGVITSAALLVGAIVSLYIVQEPRSRLAMIAGFTALFAISVALMTNARRAEVFAATAAYAAVLVVFVSGNLG</sequence>
<dbReference type="InterPro" id="IPR046529">
    <property type="entry name" value="DUF6594"/>
</dbReference>
<dbReference type="PANTHER" id="PTHR34502:SF4">
    <property type="entry name" value="DUF6594 DOMAIN-CONTAINING PROTEIN"/>
    <property type="match status" value="1"/>
</dbReference>
<keyword evidence="2" id="KW-0472">Membrane</keyword>
<feature type="coiled-coil region" evidence="1">
    <location>
        <begin position="47"/>
        <end position="121"/>
    </location>
</feature>
<evidence type="ECO:0000256" key="1">
    <source>
        <dbReference type="SAM" id="Coils"/>
    </source>
</evidence>
<dbReference type="PANTHER" id="PTHR34502">
    <property type="entry name" value="DUF6594 DOMAIN-CONTAINING PROTEIN-RELATED"/>
    <property type="match status" value="1"/>
</dbReference>